<feature type="compositionally biased region" description="Low complexity" evidence="1">
    <location>
        <begin position="164"/>
        <end position="182"/>
    </location>
</feature>
<evidence type="ECO:0000256" key="1">
    <source>
        <dbReference type="SAM" id="MobiDB-lite"/>
    </source>
</evidence>
<dbReference type="CDD" id="cd00067">
    <property type="entry name" value="GAL4"/>
    <property type="match status" value="1"/>
</dbReference>
<dbReference type="SUPFAM" id="SSF57701">
    <property type="entry name" value="Zn2/Cys6 DNA-binding domain"/>
    <property type="match status" value="1"/>
</dbReference>
<organism evidence="3 4">
    <name type="scientific">Somion occarium</name>
    <dbReference type="NCBI Taxonomy" id="3059160"/>
    <lineage>
        <taxon>Eukaryota</taxon>
        <taxon>Fungi</taxon>
        <taxon>Dikarya</taxon>
        <taxon>Basidiomycota</taxon>
        <taxon>Agaricomycotina</taxon>
        <taxon>Agaricomycetes</taxon>
        <taxon>Polyporales</taxon>
        <taxon>Cerrenaceae</taxon>
        <taxon>Somion</taxon>
    </lineage>
</organism>
<dbReference type="SMART" id="SM00066">
    <property type="entry name" value="GAL4"/>
    <property type="match status" value="1"/>
</dbReference>
<dbReference type="Gene3D" id="4.10.240.10">
    <property type="entry name" value="Zn(2)-C6 fungal-type DNA-binding domain"/>
    <property type="match status" value="1"/>
</dbReference>
<evidence type="ECO:0000313" key="4">
    <source>
        <dbReference type="Proteomes" id="UP001497453"/>
    </source>
</evidence>
<evidence type="ECO:0000259" key="2">
    <source>
        <dbReference type="PROSITE" id="PS50048"/>
    </source>
</evidence>
<dbReference type="EMBL" id="OZ037947">
    <property type="protein sequence ID" value="CAL1705947.1"/>
    <property type="molecule type" value="Genomic_DNA"/>
</dbReference>
<dbReference type="PROSITE" id="PS50048">
    <property type="entry name" value="ZN2_CY6_FUNGAL_2"/>
    <property type="match status" value="1"/>
</dbReference>
<proteinExistence type="predicted"/>
<evidence type="ECO:0000313" key="3">
    <source>
        <dbReference type="EMBL" id="CAL1705947.1"/>
    </source>
</evidence>
<dbReference type="Proteomes" id="UP001497453">
    <property type="component" value="Chromosome 4"/>
</dbReference>
<reference evidence="4" key="1">
    <citation type="submission" date="2024-04" db="EMBL/GenBank/DDBJ databases">
        <authorList>
            <person name="Shaw F."/>
            <person name="Minotto A."/>
        </authorList>
    </citation>
    <scope>NUCLEOTIDE SEQUENCE [LARGE SCALE GENOMIC DNA]</scope>
</reference>
<dbReference type="InterPro" id="IPR036864">
    <property type="entry name" value="Zn2-C6_fun-type_DNA-bd_sf"/>
</dbReference>
<feature type="region of interest" description="Disordered" evidence="1">
    <location>
        <begin position="164"/>
        <end position="274"/>
    </location>
</feature>
<gene>
    <name evidence="3" type="ORF">GFSPODELE1_LOCUS5654</name>
</gene>
<keyword evidence="4" id="KW-1185">Reference proteome</keyword>
<dbReference type="PROSITE" id="PS00463">
    <property type="entry name" value="ZN2_CY6_FUNGAL_1"/>
    <property type="match status" value="1"/>
</dbReference>
<protein>
    <recommendedName>
        <fullName evidence="2">Zn(2)-C6 fungal-type domain-containing protein</fullName>
    </recommendedName>
</protein>
<sequence length="412" mass="44534">MSYPTSGSAHIDENTDVWQEYLGSWHYQANLARGRIFTPHSEVASSSTQVDADASAARHRVYYHQFPPNYSDEGPHYDGEATDNAYATLGYDDSRSSTFPAPLPEGYYADEPQGYAYNYEQYNMESSLSAPATPASPSTFNALSSSALAPLLSHYQSVYSKLNKSKTSTSSASNETATSTSAWGVEEDTNLSSDTLHQHACAKQRRSRHDPGGGTSQGGKPHTPKEQATFSSLDQEAEKGKYPPPTSDAVGPASSVGAREKGKMVVRHRSPSPMAHLPYPEDAAHGEAQRIFPTMVTPGPSTPDICDATSSSTATPNSVISDDGMGYVKQTIVYSPRTGRRAAIASGEIPEGKVKPKRGTPVRIACLFCRRRKIGCGGPVGLGEDKTCKQCANRHLVCTYPEETHRGKRTKR</sequence>
<name>A0ABP1DDM1_9APHY</name>
<accession>A0ABP1DDM1</accession>
<dbReference type="Pfam" id="PF00172">
    <property type="entry name" value="Zn_clus"/>
    <property type="match status" value="1"/>
</dbReference>
<feature type="domain" description="Zn(2)-C6 fungal-type" evidence="2">
    <location>
        <begin position="365"/>
        <end position="400"/>
    </location>
</feature>
<dbReference type="InterPro" id="IPR001138">
    <property type="entry name" value="Zn2Cys6_DnaBD"/>
</dbReference>